<feature type="non-terminal residue" evidence="1">
    <location>
        <position position="116"/>
    </location>
</feature>
<comment type="caution">
    <text evidence="1">The sequence shown here is derived from an EMBL/GenBank/DDBJ whole genome shotgun (WGS) entry which is preliminary data.</text>
</comment>
<feature type="non-terminal residue" evidence="1">
    <location>
        <position position="1"/>
    </location>
</feature>
<protein>
    <submittedName>
        <fullName evidence="1">Uncharacterized protein</fullName>
    </submittedName>
</protein>
<sequence length="116" mass="12790">NGPIAPVPLISSPDVPRVPSIQTQMVPSLPRFEAIDTEQKAKEFTNFILTSAPLKERGEYKTLARVMKDTAGILELPIDDLLAKRYEKRMRMTVQSRFLGMTRSSRSAALSAGGSV</sequence>
<accession>A0A164DI06</accession>
<evidence type="ECO:0000313" key="2">
    <source>
        <dbReference type="Proteomes" id="UP000076858"/>
    </source>
</evidence>
<keyword evidence="2" id="KW-1185">Reference proteome</keyword>
<evidence type="ECO:0000313" key="1">
    <source>
        <dbReference type="EMBL" id="KZR95803.1"/>
    </source>
</evidence>
<dbReference type="EMBL" id="LRGB01027143">
    <property type="protein sequence ID" value="KZR95803.1"/>
    <property type="molecule type" value="Genomic_DNA"/>
</dbReference>
<name>A0A164DI06_9CRUS</name>
<proteinExistence type="predicted"/>
<gene>
    <name evidence="1" type="ORF">APZ42_010217</name>
</gene>
<dbReference type="AlphaFoldDB" id="A0A164DI06"/>
<dbReference type="OrthoDB" id="6355980at2759"/>
<organism evidence="1 2">
    <name type="scientific">Daphnia magna</name>
    <dbReference type="NCBI Taxonomy" id="35525"/>
    <lineage>
        <taxon>Eukaryota</taxon>
        <taxon>Metazoa</taxon>
        <taxon>Ecdysozoa</taxon>
        <taxon>Arthropoda</taxon>
        <taxon>Crustacea</taxon>
        <taxon>Branchiopoda</taxon>
        <taxon>Diplostraca</taxon>
        <taxon>Cladocera</taxon>
        <taxon>Anomopoda</taxon>
        <taxon>Daphniidae</taxon>
        <taxon>Daphnia</taxon>
    </lineage>
</organism>
<reference evidence="1 2" key="1">
    <citation type="submission" date="2016-03" db="EMBL/GenBank/DDBJ databases">
        <title>EvidentialGene: Evidence-directed Construction of Genes on Genomes.</title>
        <authorList>
            <person name="Gilbert D.G."/>
            <person name="Choi J.-H."/>
            <person name="Mockaitis K."/>
            <person name="Colbourne J."/>
            <person name="Pfrender M."/>
        </authorList>
    </citation>
    <scope>NUCLEOTIDE SEQUENCE [LARGE SCALE GENOMIC DNA]</scope>
    <source>
        <strain evidence="1 2">Xinb3</strain>
        <tissue evidence="1">Complete organism</tissue>
    </source>
</reference>
<dbReference type="Proteomes" id="UP000076858">
    <property type="component" value="Unassembled WGS sequence"/>
</dbReference>